<feature type="domain" description="Copper amine oxidase-like N-terminal" evidence="1">
    <location>
        <begin position="53"/>
        <end position="160"/>
    </location>
</feature>
<organism evidence="2 3">
    <name type="scientific">Paenibacillus gansuensis</name>
    <dbReference type="NCBI Taxonomy" id="306542"/>
    <lineage>
        <taxon>Bacteria</taxon>
        <taxon>Bacillati</taxon>
        <taxon>Bacillota</taxon>
        <taxon>Bacilli</taxon>
        <taxon>Bacillales</taxon>
        <taxon>Paenibacillaceae</taxon>
        <taxon>Paenibacillus</taxon>
    </lineage>
</organism>
<dbReference type="InterPro" id="IPR036514">
    <property type="entry name" value="SGNH_hydro_sf"/>
</dbReference>
<dbReference type="InterPro" id="IPR036582">
    <property type="entry name" value="Mao_N_sf"/>
</dbReference>
<accession>A0ABW5P7D4</accession>
<dbReference type="Gene3D" id="3.30.457.10">
    <property type="entry name" value="Copper amine oxidase-like, N-terminal domain"/>
    <property type="match status" value="1"/>
</dbReference>
<name>A0ABW5P7D4_9BACL</name>
<protein>
    <submittedName>
        <fullName evidence="2">Stalk domain-containing protein</fullName>
    </submittedName>
</protein>
<dbReference type="Proteomes" id="UP001597541">
    <property type="component" value="Unassembled WGS sequence"/>
</dbReference>
<sequence length="451" mass="49901">MEKQPFLQNRSRSRWIVPGAALALLLSLSAGSLGSLPAGRQAEAAVPQPSVILDGQKLAFDVPPAVFNGTTLVPMRKIFEALGAGVLYNNSTRTVTAVRDQLEIQYTIGQKTAIKNGWTLQLGSEPGRVTKGATLVPLRFVSESMGAYVGYDPKTRVVTIRSNRKGNSVTPADQLSGYRITLPYQTILSDLPPWVSYIRQNQSKESYLFFGDSTTYGSYLGKAETLPAKVQQLTGHASYNLGVPGFTAAQLVPFMEKALQGVDRPKVIVELQSFWGGTPKTFTGFEELLQADVPAYADALNHLRREWVKDADLLDLAYPSYAQQPKDRIKGRIARGKELFTRKAELDPQLKKQLTSLRELIAARPEQQFYLYIPPYLTSEISKHTALSEADLKAYNAKMKDLFDGLDNVKFQDFNAGDTVYGPADFIDWLHRSKAGEQHFSKAMAGWLAGE</sequence>
<dbReference type="Pfam" id="PF07833">
    <property type="entry name" value="Cu_amine_oxidN1"/>
    <property type="match status" value="1"/>
</dbReference>
<evidence type="ECO:0000313" key="2">
    <source>
        <dbReference type="EMBL" id="MFD2611222.1"/>
    </source>
</evidence>
<dbReference type="EMBL" id="JBHUME010000002">
    <property type="protein sequence ID" value="MFD2611222.1"/>
    <property type="molecule type" value="Genomic_DNA"/>
</dbReference>
<dbReference type="Gene3D" id="3.40.50.1110">
    <property type="entry name" value="SGNH hydrolase"/>
    <property type="match status" value="1"/>
</dbReference>
<keyword evidence="3" id="KW-1185">Reference proteome</keyword>
<evidence type="ECO:0000259" key="1">
    <source>
        <dbReference type="Pfam" id="PF07833"/>
    </source>
</evidence>
<dbReference type="InterPro" id="IPR012854">
    <property type="entry name" value="Cu_amine_oxidase-like_N"/>
</dbReference>
<comment type="caution">
    <text evidence="2">The sequence shown here is derived from an EMBL/GenBank/DDBJ whole genome shotgun (WGS) entry which is preliminary data.</text>
</comment>
<gene>
    <name evidence="2" type="ORF">ACFSUF_02165</name>
</gene>
<dbReference type="RefSeq" id="WP_377599641.1">
    <property type="nucleotide sequence ID" value="NZ_JBHUME010000002.1"/>
</dbReference>
<reference evidence="3" key="1">
    <citation type="journal article" date="2019" name="Int. J. Syst. Evol. Microbiol.">
        <title>The Global Catalogue of Microorganisms (GCM) 10K type strain sequencing project: providing services to taxonomists for standard genome sequencing and annotation.</title>
        <authorList>
            <consortium name="The Broad Institute Genomics Platform"/>
            <consortium name="The Broad Institute Genome Sequencing Center for Infectious Disease"/>
            <person name="Wu L."/>
            <person name="Ma J."/>
        </authorList>
    </citation>
    <scope>NUCLEOTIDE SEQUENCE [LARGE SCALE GENOMIC DNA]</scope>
    <source>
        <strain evidence="3">KCTC 3950</strain>
    </source>
</reference>
<proteinExistence type="predicted"/>
<evidence type="ECO:0000313" key="3">
    <source>
        <dbReference type="Proteomes" id="UP001597541"/>
    </source>
</evidence>
<dbReference type="SUPFAM" id="SSF55383">
    <property type="entry name" value="Copper amine oxidase, domain N"/>
    <property type="match status" value="1"/>
</dbReference>
<dbReference type="SUPFAM" id="SSF52266">
    <property type="entry name" value="SGNH hydrolase"/>
    <property type="match status" value="1"/>
</dbReference>